<reference evidence="2" key="1">
    <citation type="submission" date="2018-05" db="EMBL/GenBank/DDBJ databases">
        <title>Draft genome of Mucuna pruriens seed.</title>
        <authorList>
            <person name="Nnadi N.E."/>
            <person name="Vos R."/>
            <person name="Hasami M.H."/>
            <person name="Devisetty U.K."/>
            <person name="Aguiy J.C."/>
        </authorList>
    </citation>
    <scope>NUCLEOTIDE SEQUENCE [LARGE SCALE GENOMIC DNA]</scope>
    <source>
        <tissue evidence="2">Seed</tissue>
    </source>
</reference>
<keyword evidence="3" id="KW-1185">Reference proteome</keyword>
<dbReference type="InterPro" id="IPR013103">
    <property type="entry name" value="RVT_2"/>
</dbReference>
<evidence type="ECO:0000313" key="3">
    <source>
        <dbReference type="Proteomes" id="UP000257109"/>
    </source>
</evidence>
<proteinExistence type="predicted"/>
<feature type="non-terminal residue" evidence="2">
    <location>
        <position position="1"/>
    </location>
</feature>
<accession>A0A371DYN5</accession>
<dbReference type="Proteomes" id="UP000257109">
    <property type="component" value="Unassembled WGS sequence"/>
</dbReference>
<organism evidence="2 3">
    <name type="scientific">Mucuna pruriens</name>
    <name type="common">Velvet bean</name>
    <name type="synonym">Dolichos pruriens</name>
    <dbReference type="NCBI Taxonomy" id="157652"/>
    <lineage>
        <taxon>Eukaryota</taxon>
        <taxon>Viridiplantae</taxon>
        <taxon>Streptophyta</taxon>
        <taxon>Embryophyta</taxon>
        <taxon>Tracheophyta</taxon>
        <taxon>Spermatophyta</taxon>
        <taxon>Magnoliopsida</taxon>
        <taxon>eudicotyledons</taxon>
        <taxon>Gunneridae</taxon>
        <taxon>Pentapetalae</taxon>
        <taxon>rosids</taxon>
        <taxon>fabids</taxon>
        <taxon>Fabales</taxon>
        <taxon>Fabaceae</taxon>
        <taxon>Papilionoideae</taxon>
        <taxon>50 kb inversion clade</taxon>
        <taxon>NPAAA clade</taxon>
        <taxon>indigoferoid/millettioid clade</taxon>
        <taxon>Phaseoleae</taxon>
        <taxon>Mucuna</taxon>
    </lineage>
</organism>
<evidence type="ECO:0000259" key="1">
    <source>
        <dbReference type="Pfam" id="PF07727"/>
    </source>
</evidence>
<dbReference type="AlphaFoldDB" id="A0A371DYN5"/>
<dbReference type="SUPFAM" id="SSF56672">
    <property type="entry name" value="DNA/RNA polymerases"/>
    <property type="match status" value="1"/>
</dbReference>
<name>A0A371DYN5_MUCPR</name>
<feature type="domain" description="Reverse transcriptase Ty1/copia-type" evidence="1">
    <location>
        <begin position="32"/>
        <end position="125"/>
    </location>
</feature>
<dbReference type="InterPro" id="IPR043502">
    <property type="entry name" value="DNA/RNA_pol_sf"/>
</dbReference>
<dbReference type="Pfam" id="PF07727">
    <property type="entry name" value="RVT_2"/>
    <property type="match status" value="1"/>
</dbReference>
<dbReference type="OrthoDB" id="123528at2759"/>
<dbReference type="EMBL" id="QJKJ01018350">
    <property type="protein sequence ID" value="RDX57672.1"/>
    <property type="molecule type" value="Genomic_DNA"/>
</dbReference>
<gene>
    <name evidence="2" type="ORF">CR513_63067</name>
</gene>
<protein>
    <submittedName>
        <fullName evidence="2">Mitochondrial protein</fullName>
    </submittedName>
</protein>
<evidence type="ECO:0000313" key="2">
    <source>
        <dbReference type="EMBL" id="RDX57672.1"/>
    </source>
</evidence>
<sequence length="214" mass="24498">MQLHLGFSCGDPQKYANSISLFMAYDKHNIINYSLFTYHSEELSLIVLVYVDDPIIARNNENMIEDFKTYLSNCFYMKDLENLKYFLGLEIARGLQGIFLCQQKYDLDIILEIGLLGTKSIGFPLKQNYRLALANGAILEDPKCSCQLVGKLIYLTISRPKLSYYGNLGQGIFLCSNHDLTLLAYYDSNWAILEKISYILENQKKQVIVSRSLA</sequence>
<comment type="caution">
    <text evidence="2">The sequence shown here is derived from an EMBL/GenBank/DDBJ whole genome shotgun (WGS) entry which is preliminary data.</text>
</comment>